<dbReference type="CDD" id="cd06225">
    <property type="entry name" value="HAMP"/>
    <property type="match status" value="1"/>
</dbReference>
<dbReference type="SUPFAM" id="SSF58104">
    <property type="entry name" value="Methyl-accepting chemotaxis protein (MCP) signaling domain"/>
    <property type="match status" value="1"/>
</dbReference>
<feature type="domain" description="Methyl-accepting transducer" evidence="5">
    <location>
        <begin position="420"/>
        <end position="656"/>
    </location>
</feature>
<dbReference type="InterPro" id="IPR003660">
    <property type="entry name" value="HAMP_dom"/>
</dbReference>
<evidence type="ECO:0000256" key="4">
    <source>
        <dbReference type="SAM" id="Phobius"/>
    </source>
</evidence>
<evidence type="ECO:0000256" key="3">
    <source>
        <dbReference type="PROSITE-ProRule" id="PRU00284"/>
    </source>
</evidence>
<feature type="transmembrane region" description="Helical" evidence="4">
    <location>
        <begin position="327"/>
        <end position="351"/>
    </location>
</feature>
<name>A0A3N1XV34_9FIRM</name>
<dbReference type="GO" id="GO:0007165">
    <property type="term" value="P:signal transduction"/>
    <property type="evidence" value="ECO:0007669"/>
    <property type="project" value="UniProtKB-KW"/>
</dbReference>
<dbReference type="Pfam" id="PF00672">
    <property type="entry name" value="HAMP"/>
    <property type="match status" value="1"/>
</dbReference>
<dbReference type="RefSeq" id="WP_123608163.1">
    <property type="nucleotide sequence ID" value="NZ_RJVG01000002.1"/>
</dbReference>
<evidence type="ECO:0000313" key="7">
    <source>
        <dbReference type="EMBL" id="ROR30456.1"/>
    </source>
</evidence>
<dbReference type="Gene3D" id="3.30.450.20">
    <property type="entry name" value="PAS domain"/>
    <property type="match status" value="1"/>
</dbReference>
<dbReference type="Pfam" id="PF00015">
    <property type="entry name" value="MCPsignal"/>
    <property type="match status" value="1"/>
</dbReference>
<keyword evidence="4" id="KW-0812">Transmembrane</keyword>
<dbReference type="EMBL" id="RJVG01000002">
    <property type="protein sequence ID" value="ROR30456.1"/>
    <property type="molecule type" value="Genomic_DNA"/>
</dbReference>
<dbReference type="OrthoDB" id="9814363at2"/>
<dbReference type="Proteomes" id="UP000273083">
    <property type="component" value="Unassembled WGS sequence"/>
</dbReference>
<sequence length="707" mass="76945">MKMRLKKTKDKSKVFPKIKKNGSKKNFKETFKFASIRIELIGSFLIPVILIIALGIVSYTKASDGMISNFENSSLMTLDMMSEYYELGFKGVTSNAVQLNNSETLQDYYSGDFKNNSMAEENQYKTGKNMVVTAAVSEEFINDIYVIGSYGKSMSANSNFKSAIYKEFIDSTEGKTFMELNQGEIWLGEHKSIDASVTKTSKDYFMSLVRRFSVTGKELGYIVIDISNDAILKLLDKTDFGQGSISGVITQDGKEVLKGNYPQEYSFASQSFYIEAQKSADTSGLEYVKFNNKSYLFIFKKMETGNTMICSLIPETEVLKQAESVKIITLILVALGVIIALGIGTFMASGISRTIKMANEKLKLVADGDLTVDIKIKRKDEFNILGKSINNMFSSMKILINKMISVSNTTTNSANEVSEASGTLLKTSENIAMAVADIEEGVHQQANDAENCLIQMSGLAQQINSVYENTNEIGESANNTRKSVNDGIIIIDTLSANAKDTSNITQLVIKNIQELNIESKAIAGIIGSINDIAEQTNLLSLNASIEAARAGEAGRGFAVVADEIRKLAVQSAQAASQIGTIIEQIGNKTGKTVEAAKQAGEIVGKQENTLADTITVFQVINKQVEKLTGNLSEISKGIEKIEQAKNDTLGAVESISATSEETAAASTQLGISAESQLKAVEMLNLAAVRLSEDANNLQETANIFKIH</sequence>
<comment type="similarity">
    <text evidence="2">Belongs to the methyl-accepting chemotaxis (MCP) protein family.</text>
</comment>
<dbReference type="PANTHER" id="PTHR32089:SF112">
    <property type="entry name" value="LYSOZYME-LIKE PROTEIN-RELATED"/>
    <property type="match status" value="1"/>
</dbReference>
<keyword evidence="8" id="KW-1185">Reference proteome</keyword>
<dbReference type="PROSITE" id="PS50885">
    <property type="entry name" value="HAMP"/>
    <property type="match status" value="1"/>
</dbReference>
<protein>
    <submittedName>
        <fullName evidence="7">Methyl-accepting chemotaxis protein</fullName>
    </submittedName>
</protein>
<evidence type="ECO:0000256" key="1">
    <source>
        <dbReference type="ARBA" id="ARBA00023224"/>
    </source>
</evidence>
<dbReference type="AlphaFoldDB" id="A0A3N1XV34"/>
<dbReference type="PROSITE" id="PS50111">
    <property type="entry name" value="CHEMOTAXIS_TRANSDUC_2"/>
    <property type="match status" value="1"/>
</dbReference>
<evidence type="ECO:0000259" key="5">
    <source>
        <dbReference type="PROSITE" id="PS50111"/>
    </source>
</evidence>
<evidence type="ECO:0000256" key="2">
    <source>
        <dbReference type="ARBA" id="ARBA00029447"/>
    </source>
</evidence>
<organism evidence="7 8">
    <name type="scientific">Mobilisporobacter senegalensis</name>
    <dbReference type="NCBI Taxonomy" id="1329262"/>
    <lineage>
        <taxon>Bacteria</taxon>
        <taxon>Bacillati</taxon>
        <taxon>Bacillota</taxon>
        <taxon>Clostridia</taxon>
        <taxon>Lachnospirales</taxon>
        <taxon>Lachnospiraceae</taxon>
        <taxon>Mobilisporobacter</taxon>
    </lineage>
</organism>
<keyword evidence="1 3" id="KW-0807">Transducer</keyword>
<feature type="domain" description="HAMP" evidence="6">
    <location>
        <begin position="349"/>
        <end position="401"/>
    </location>
</feature>
<dbReference type="SMART" id="SM00304">
    <property type="entry name" value="HAMP"/>
    <property type="match status" value="1"/>
</dbReference>
<proteinExistence type="inferred from homology"/>
<dbReference type="InterPro" id="IPR004089">
    <property type="entry name" value="MCPsignal_dom"/>
</dbReference>
<reference evidence="7 8" key="1">
    <citation type="submission" date="2018-11" db="EMBL/GenBank/DDBJ databases">
        <title>Genomic Encyclopedia of Type Strains, Phase IV (KMG-IV): sequencing the most valuable type-strain genomes for metagenomic binning, comparative biology and taxonomic classification.</title>
        <authorList>
            <person name="Goeker M."/>
        </authorList>
    </citation>
    <scope>NUCLEOTIDE SEQUENCE [LARGE SCALE GENOMIC DNA]</scope>
    <source>
        <strain evidence="7 8">DSM 26537</strain>
    </source>
</reference>
<dbReference type="Gene3D" id="1.10.287.950">
    <property type="entry name" value="Methyl-accepting chemotaxis protein"/>
    <property type="match status" value="1"/>
</dbReference>
<gene>
    <name evidence="7" type="ORF">EDD66_102107</name>
</gene>
<accession>A0A3N1XV34</accession>
<evidence type="ECO:0000313" key="8">
    <source>
        <dbReference type="Proteomes" id="UP000273083"/>
    </source>
</evidence>
<keyword evidence="4" id="KW-1133">Transmembrane helix</keyword>
<dbReference type="SMART" id="SM00283">
    <property type="entry name" value="MA"/>
    <property type="match status" value="1"/>
</dbReference>
<evidence type="ECO:0000259" key="6">
    <source>
        <dbReference type="PROSITE" id="PS50885"/>
    </source>
</evidence>
<dbReference type="GO" id="GO:0016020">
    <property type="term" value="C:membrane"/>
    <property type="evidence" value="ECO:0007669"/>
    <property type="project" value="InterPro"/>
</dbReference>
<keyword evidence="4" id="KW-0472">Membrane</keyword>
<dbReference type="CDD" id="cd11386">
    <property type="entry name" value="MCP_signal"/>
    <property type="match status" value="1"/>
</dbReference>
<comment type="caution">
    <text evidence="7">The sequence shown here is derived from an EMBL/GenBank/DDBJ whole genome shotgun (WGS) entry which is preliminary data.</text>
</comment>
<dbReference type="PANTHER" id="PTHR32089">
    <property type="entry name" value="METHYL-ACCEPTING CHEMOTAXIS PROTEIN MCPB"/>
    <property type="match status" value="1"/>
</dbReference>